<evidence type="ECO:0000313" key="4">
    <source>
        <dbReference type="Proteomes" id="UP000236754"/>
    </source>
</evidence>
<feature type="chain" id="PRO_5009287118" description="Enoyl reductase" evidence="2">
    <location>
        <begin position="26"/>
        <end position="361"/>
    </location>
</feature>
<feature type="compositionally biased region" description="Low complexity" evidence="1">
    <location>
        <begin position="39"/>
        <end position="50"/>
    </location>
</feature>
<sequence>MPAVRTAARWGRAVPVAMLIVAASAAPGYAHDTTQKPASTKTSGSSDKGTIGAGAGIVTLTYPSGSPGGGSHTITSVAANWTPPPCWIGPIADPVTFKKDVLAGVKATDVPGQANYAMEAMDQYQRHFDSNYTWSGSGKGYKDFNVDQQGKGLFWGPVENPNAPDSLAKFSCNGTIPFYVPNGKTPPAGTPDVITPEMLSRIAYAHTKVPGVTVRTNPVNVQTVNLPTWVRLTENYTPVSVRASVDIGGGAQIWAQTTATAASVHIDPGTSDATVHPASGDCPIGANGTVGADYNGDPKADPPCGVTYRHSTDATGPYKLDVTATWKVSWTGSGGSGEPLPDGRVEQPTMVTVQEIQSVNR</sequence>
<organism evidence="3 4">
    <name type="scientific">Actinacidiphila yanglinensis</name>
    <dbReference type="NCBI Taxonomy" id="310779"/>
    <lineage>
        <taxon>Bacteria</taxon>
        <taxon>Bacillati</taxon>
        <taxon>Actinomycetota</taxon>
        <taxon>Actinomycetes</taxon>
        <taxon>Kitasatosporales</taxon>
        <taxon>Streptomycetaceae</taxon>
        <taxon>Actinacidiphila</taxon>
    </lineage>
</organism>
<evidence type="ECO:0008006" key="5">
    <source>
        <dbReference type="Google" id="ProtNLM"/>
    </source>
</evidence>
<dbReference type="AlphaFoldDB" id="A0A1H5VB24"/>
<gene>
    <name evidence="3" type="ORF">SAMN05216223_102209</name>
</gene>
<feature type="signal peptide" evidence="2">
    <location>
        <begin position="1"/>
        <end position="25"/>
    </location>
</feature>
<keyword evidence="4" id="KW-1185">Reference proteome</keyword>
<evidence type="ECO:0000256" key="1">
    <source>
        <dbReference type="SAM" id="MobiDB-lite"/>
    </source>
</evidence>
<evidence type="ECO:0000256" key="2">
    <source>
        <dbReference type="SAM" id="SignalP"/>
    </source>
</evidence>
<keyword evidence="2" id="KW-0732">Signal</keyword>
<dbReference type="Proteomes" id="UP000236754">
    <property type="component" value="Unassembled WGS sequence"/>
</dbReference>
<dbReference type="EMBL" id="FNVU01000002">
    <property type="protein sequence ID" value="SEF83981.1"/>
    <property type="molecule type" value="Genomic_DNA"/>
</dbReference>
<reference evidence="3 4" key="1">
    <citation type="submission" date="2016-10" db="EMBL/GenBank/DDBJ databases">
        <authorList>
            <person name="de Groot N.N."/>
        </authorList>
    </citation>
    <scope>NUCLEOTIDE SEQUENCE [LARGE SCALE GENOMIC DNA]</scope>
    <source>
        <strain evidence="3 4">CGMCC 4.2023</strain>
    </source>
</reference>
<protein>
    <recommendedName>
        <fullName evidence="5">Enoyl reductase</fullName>
    </recommendedName>
</protein>
<feature type="region of interest" description="Disordered" evidence="1">
    <location>
        <begin position="30"/>
        <end position="50"/>
    </location>
</feature>
<evidence type="ECO:0000313" key="3">
    <source>
        <dbReference type="EMBL" id="SEF83981.1"/>
    </source>
</evidence>
<accession>A0A1H5VB24</accession>
<proteinExistence type="predicted"/>
<name>A0A1H5VB24_9ACTN</name>